<evidence type="ECO:0000313" key="2">
    <source>
        <dbReference type="EMBL" id="KAF6175967.1"/>
    </source>
</evidence>
<dbReference type="EMBL" id="JACGCM010000140">
    <property type="protein sequence ID" value="KAF6175967.1"/>
    <property type="molecule type" value="Genomic_DNA"/>
</dbReference>
<dbReference type="OrthoDB" id="693006at2759"/>
<dbReference type="GO" id="GO:0043130">
    <property type="term" value="F:ubiquitin binding"/>
    <property type="evidence" value="ECO:0007669"/>
    <property type="project" value="TreeGrafter"/>
</dbReference>
<dbReference type="PANTHER" id="PTHR24209:SF7">
    <property type="entry name" value="PROTEIN DA1-RELATED 2"/>
    <property type="match status" value="1"/>
</dbReference>
<dbReference type="PANTHER" id="PTHR24209">
    <property type="entry name" value="PROTEIN DA1-RELATED 2"/>
    <property type="match status" value="1"/>
</dbReference>
<dbReference type="AlphaFoldDB" id="A0A7J7P964"/>
<name>A0A7J7P964_9MAGN</name>
<keyword evidence="3" id="KW-1185">Reference proteome</keyword>
<comment type="caution">
    <text evidence="2">The sequence shown here is derived from an EMBL/GenBank/DDBJ whole genome shotgun (WGS) entry which is preliminary data.</text>
</comment>
<evidence type="ECO:0000313" key="3">
    <source>
        <dbReference type="Proteomes" id="UP000541444"/>
    </source>
</evidence>
<dbReference type="Proteomes" id="UP000541444">
    <property type="component" value="Unassembled WGS sequence"/>
</dbReference>
<organism evidence="2 3">
    <name type="scientific">Kingdonia uniflora</name>
    <dbReference type="NCBI Taxonomy" id="39325"/>
    <lineage>
        <taxon>Eukaryota</taxon>
        <taxon>Viridiplantae</taxon>
        <taxon>Streptophyta</taxon>
        <taxon>Embryophyta</taxon>
        <taxon>Tracheophyta</taxon>
        <taxon>Spermatophyta</taxon>
        <taxon>Magnoliopsida</taxon>
        <taxon>Ranunculales</taxon>
        <taxon>Circaeasteraceae</taxon>
        <taxon>Kingdonia</taxon>
    </lineage>
</organism>
<sequence>MRLEICDVADNTWKAKNWRKLAYWYANTSTKLTQQCEVKAILVLYGLPRLLTGSILAHELIHGWLRLKDYHNLSPKVEESICQMLSYMWLESEVMSGSTNMPSSSSSTSSFKKGGKSNTEKKLGEFFMHLIAHDTSAAYSQGFRAANTAVNKYGLRRTLDHIRLTDNFPVNRQSRK</sequence>
<dbReference type="InterPro" id="IPR022087">
    <property type="entry name" value="DA1-like_dom"/>
</dbReference>
<accession>A0A7J7P964</accession>
<feature type="domain" description="Protein DA1-like" evidence="1">
    <location>
        <begin position="27"/>
        <end position="165"/>
    </location>
</feature>
<gene>
    <name evidence="2" type="ORF">GIB67_003455</name>
</gene>
<dbReference type="Pfam" id="PF12315">
    <property type="entry name" value="DA1-like"/>
    <property type="match status" value="1"/>
</dbReference>
<evidence type="ECO:0000259" key="1">
    <source>
        <dbReference type="Pfam" id="PF12315"/>
    </source>
</evidence>
<dbReference type="InterPro" id="IPR045218">
    <property type="entry name" value="DA1-like"/>
</dbReference>
<reference evidence="2 3" key="1">
    <citation type="journal article" date="2020" name="IScience">
        <title>Genome Sequencing of the Endangered Kingdonia uniflora (Circaeasteraceae, Ranunculales) Reveals Potential Mechanisms of Evolutionary Specialization.</title>
        <authorList>
            <person name="Sun Y."/>
            <person name="Deng T."/>
            <person name="Zhang A."/>
            <person name="Moore M.J."/>
            <person name="Landis J.B."/>
            <person name="Lin N."/>
            <person name="Zhang H."/>
            <person name="Zhang X."/>
            <person name="Huang J."/>
            <person name="Zhang X."/>
            <person name="Sun H."/>
            <person name="Wang H."/>
        </authorList>
    </citation>
    <scope>NUCLEOTIDE SEQUENCE [LARGE SCALE GENOMIC DNA]</scope>
    <source>
        <strain evidence="2">TB1705</strain>
        <tissue evidence="2">Leaf</tissue>
    </source>
</reference>
<proteinExistence type="predicted"/>
<protein>
    <recommendedName>
        <fullName evidence="1">Protein DA1-like domain-containing protein</fullName>
    </recommendedName>
</protein>